<dbReference type="EMBL" id="KE747843">
    <property type="protein sequence ID" value="RMZ74106.1"/>
    <property type="molecule type" value="Genomic_DNA"/>
</dbReference>
<dbReference type="Proteomes" id="UP000265663">
    <property type="component" value="Unassembled WGS sequence"/>
</dbReference>
<dbReference type="AlphaFoldDB" id="A0A3M7MHS7"/>
<accession>A0A3M7MHS7</accession>
<gene>
    <name evidence="1" type="ORF">GMOD_00004949</name>
</gene>
<reference evidence="1 2" key="1">
    <citation type="journal article" date="2014" name="PLoS ONE">
        <title>De novo Genome Assembly of the Fungal Plant Pathogen Pyrenophora semeniperda.</title>
        <authorList>
            <person name="Soliai M.M."/>
            <person name="Meyer S.E."/>
            <person name="Udall J.A."/>
            <person name="Elzinga D.E."/>
            <person name="Hermansen R.A."/>
            <person name="Bodily P.M."/>
            <person name="Hart A.A."/>
            <person name="Coleman C.E."/>
        </authorList>
    </citation>
    <scope>NUCLEOTIDE SEQUENCE [LARGE SCALE GENOMIC DNA]</scope>
    <source>
        <strain evidence="1 2">CCB06</strain>
        <tissue evidence="1">Mycelium</tissue>
    </source>
</reference>
<keyword evidence="2" id="KW-1185">Reference proteome</keyword>
<evidence type="ECO:0000313" key="2">
    <source>
        <dbReference type="Proteomes" id="UP000265663"/>
    </source>
</evidence>
<proteinExistence type="predicted"/>
<protein>
    <submittedName>
        <fullName evidence="1">Uncharacterized protein</fullName>
    </submittedName>
</protein>
<evidence type="ECO:0000313" key="1">
    <source>
        <dbReference type="EMBL" id="RMZ74106.1"/>
    </source>
</evidence>
<name>A0A3M7MHS7_9PLEO</name>
<organism evidence="1 2">
    <name type="scientific">Pyrenophora seminiperda CCB06</name>
    <dbReference type="NCBI Taxonomy" id="1302712"/>
    <lineage>
        <taxon>Eukaryota</taxon>
        <taxon>Fungi</taxon>
        <taxon>Dikarya</taxon>
        <taxon>Ascomycota</taxon>
        <taxon>Pezizomycotina</taxon>
        <taxon>Dothideomycetes</taxon>
        <taxon>Pleosporomycetidae</taxon>
        <taxon>Pleosporales</taxon>
        <taxon>Pleosporineae</taxon>
        <taxon>Pleosporaceae</taxon>
        <taxon>Pyrenophora</taxon>
    </lineage>
</organism>
<sequence>MLNKKKPCYISFQEIKIDKTCTSTFCIDTFETLLPPAPYKDVKEHSRSGIIKTAHALEISVHLFRSDTVKAYIVSLEDEAEMVKILPKNIERFKDGEKVKKEGEKALESFKDWFKTTRECRVNSTRAIRYMFYHPCYTPCENPIFENHEEPKRGIQC</sequence>